<dbReference type="GO" id="GO:0005829">
    <property type="term" value="C:cytosol"/>
    <property type="evidence" value="ECO:0007669"/>
    <property type="project" value="TreeGrafter"/>
</dbReference>
<evidence type="ECO:0000256" key="1">
    <source>
        <dbReference type="ARBA" id="ARBA00023125"/>
    </source>
</evidence>
<organism evidence="3 4">
    <name type="scientific">Sandaracinobacter neustonicus</name>
    <dbReference type="NCBI Taxonomy" id="1715348"/>
    <lineage>
        <taxon>Bacteria</taxon>
        <taxon>Pseudomonadati</taxon>
        <taxon>Pseudomonadota</taxon>
        <taxon>Alphaproteobacteria</taxon>
        <taxon>Sphingomonadales</taxon>
        <taxon>Sphingosinicellaceae</taxon>
        <taxon>Sandaracinobacter</taxon>
    </lineage>
</organism>
<protein>
    <submittedName>
        <fullName evidence="3">Helix-turn-helix domain-containing protein</fullName>
    </submittedName>
</protein>
<dbReference type="PROSITE" id="PS50943">
    <property type="entry name" value="HTH_CROC1"/>
    <property type="match status" value="1"/>
</dbReference>
<dbReference type="EMBL" id="VFSU01000034">
    <property type="protein sequence ID" value="TPE58817.1"/>
    <property type="molecule type" value="Genomic_DNA"/>
</dbReference>
<dbReference type="PANTHER" id="PTHR46797:SF20">
    <property type="entry name" value="BLR4304 PROTEIN"/>
    <property type="match status" value="1"/>
</dbReference>
<dbReference type="SUPFAM" id="SSF47413">
    <property type="entry name" value="lambda repressor-like DNA-binding domains"/>
    <property type="match status" value="1"/>
</dbReference>
<dbReference type="PANTHER" id="PTHR46797">
    <property type="entry name" value="HTH-TYPE TRANSCRIPTIONAL REGULATOR"/>
    <property type="match status" value="1"/>
</dbReference>
<accession>A0A501XER2</accession>
<dbReference type="InterPro" id="IPR010982">
    <property type="entry name" value="Lambda_DNA-bd_dom_sf"/>
</dbReference>
<proteinExistence type="predicted"/>
<gene>
    <name evidence="3" type="ORF">FJQ54_16085</name>
</gene>
<dbReference type="CDD" id="cd00093">
    <property type="entry name" value="HTH_XRE"/>
    <property type="match status" value="1"/>
</dbReference>
<dbReference type="InterPro" id="IPR011051">
    <property type="entry name" value="RmlC_Cupin_sf"/>
</dbReference>
<evidence type="ECO:0000313" key="4">
    <source>
        <dbReference type="Proteomes" id="UP000319897"/>
    </source>
</evidence>
<dbReference type="Pfam" id="PF01381">
    <property type="entry name" value="HTH_3"/>
    <property type="match status" value="1"/>
</dbReference>
<dbReference type="OrthoDB" id="9805356at2"/>
<dbReference type="SUPFAM" id="SSF51182">
    <property type="entry name" value="RmlC-like cupins"/>
    <property type="match status" value="1"/>
</dbReference>
<dbReference type="AlphaFoldDB" id="A0A501XER2"/>
<keyword evidence="1" id="KW-0238">DNA-binding</keyword>
<feature type="domain" description="HTH cro/C1-type" evidence="2">
    <location>
        <begin position="11"/>
        <end position="65"/>
    </location>
</feature>
<evidence type="ECO:0000313" key="3">
    <source>
        <dbReference type="EMBL" id="TPE58817.1"/>
    </source>
</evidence>
<dbReference type="InterPro" id="IPR050807">
    <property type="entry name" value="TransReg_Diox_bact_type"/>
</dbReference>
<sequence length="206" mass="22849">MDGSNNPGQVLRQIRTENDWTLAQVSQKVGLPVSTLSKVETGKMSLSYDKLLKISRGLNIDIARLFMREAPEPAARFTGRRSITRAREGPTIRTSTYAYVYPAAELLKKSLNPMIIDVQVRSIEEFGELMRHPGEEFALVLEGSADFYCDLYAPVRLETGDSIYFDGAMGHGYVATGDGPCRILSVCSARDEELKSALHPIDETDD</sequence>
<dbReference type="Pfam" id="PF07883">
    <property type="entry name" value="Cupin_2"/>
    <property type="match status" value="1"/>
</dbReference>
<dbReference type="CDD" id="cd02209">
    <property type="entry name" value="cupin_XRE_C"/>
    <property type="match status" value="1"/>
</dbReference>
<dbReference type="GO" id="GO:0003700">
    <property type="term" value="F:DNA-binding transcription factor activity"/>
    <property type="evidence" value="ECO:0007669"/>
    <property type="project" value="TreeGrafter"/>
</dbReference>
<comment type="caution">
    <text evidence="3">The sequence shown here is derived from an EMBL/GenBank/DDBJ whole genome shotgun (WGS) entry which is preliminary data.</text>
</comment>
<dbReference type="InterPro" id="IPR014710">
    <property type="entry name" value="RmlC-like_jellyroll"/>
</dbReference>
<dbReference type="Gene3D" id="2.60.120.10">
    <property type="entry name" value="Jelly Rolls"/>
    <property type="match status" value="1"/>
</dbReference>
<dbReference type="Gene3D" id="1.10.260.40">
    <property type="entry name" value="lambda repressor-like DNA-binding domains"/>
    <property type="match status" value="1"/>
</dbReference>
<dbReference type="InterPro" id="IPR013096">
    <property type="entry name" value="Cupin_2"/>
</dbReference>
<evidence type="ECO:0000259" key="2">
    <source>
        <dbReference type="PROSITE" id="PS50943"/>
    </source>
</evidence>
<keyword evidence="4" id="KW-1185">Reference proteome</keyword>
<dbReference type="GO" id="GO:0003677">
    <property type="term" value="F:DNA binding"/>
    <property type="evidence" value="ECO:0007669"/>
    <property type="project" value="UniProtKB-KW"/>
</dbReference>
<name>A0A501XER2_9SPHN</name>
<dbReference type="InterPro" id="IPR001387">
    <property type="entry name" value="Cro/C1-type_HTH"/>
</dbReference>
<dbReference type="SMART" id="SM00530">
    <property type="entry name" value="HTH_XRE"/>
    <property type="match status" value="1"/>
</dbReference>
<dbReference type="Proteomes" id="UP000319897">
    <property type="component" value="Unassembled WGS sequence"/>
</dbReference>
<reference evidence="3 4" key="1">
    <citation type="submission" date="2019-06" db="EMBL/GenBank/DDBJ databases">
        <authorList>
            <person name="Lee I."/>
            <person name="Jang G.I."/>
            <person name="Hwang C.Y."/>
        </authorList>
    </citation>
    <scope>NUCLEOTIDE SEQUENCE [LARGE SCALE GENOMIC DNA]</scope>
    <source>
        <strain evidence="3 4">PAMC 28131</strain>
    </source>
</reference>